<gene>
    <name evidence="1" type="ORF">GCM10009858_05350</name>
</gene>
<dbReference type="Proteomes" id="UP001500730">
    <property type="component" value="Unassembled WGS sequence"/>
</dbReference>
<accession>A0ABP5Y122</accession>
<name>A0ABP5Y122_9MICO</name>
<comment type="caution">
    <text evidence="1">The sequence shown here is derived from an EMBL/GenBank/DDBJ whole genome shotgun (WGS) entry which is preliminary data.</text>
</comment>
<organism evidence="1 2">
    <name type="scientific">Terrabacter carboxydivorans</name>
    <dbReference type="NCBI Taxonomy" id="619730"/>
    <lineage>
        <taxon>Bacteria</taxon>
        <taxon>Bacillati</taxon>
        <taxon>Actinomycetota</taxon>
        <taxon>Actinomycetes</taxon>
        <taxon>Micrococcales</taxon>
        <taxon>Intrasporangiaceae</taxon>
        <taxon>Terrabacter</taxon>
    </lineage>
</organism>
<proteinExistence type="predicted"/>
<dbReference type="RefSeq" id="WP_344252692.1">
    <property type="nucleotide sequence ID" value="NZ_BAAARE010000002.1"/>
</dbReference>
<dbReference type="Pfam" id="PF00756">
    <property type="entry name" value="Esterase"/>
    <property type="match status" value="1"/>
</dbReference>
<keyword evidence="2" id="KW-1185">Reference proteome</keyword>
<dbReference type="InterPro" id="IPR050583">
    <property type="entry name" value="Mycobacterial_A85_antigen"/>
</dbReference>
<evidence type="ECO:0000313" key="1">
    <source>
        <dbReference type="EMBL" id="GAA2470976.1"/>
    </source>
</evidence>
<dbReference type="InterPro" id="IPR029058">
    <property type="entry name" value="AB_hydrolase_fold"/>
</dbReference>
<dbReference type="Gene3D" id="3.40.50.1820">
    <property type="entry name" value="alpha/beta hydrolase"/>
    <property type="match status" value="1"/>
</dbReference>
<protein>
    <recommendedName>
        <fullName evidence="3">Enterochelin esterase</fullName>
    </recommendedName>
</protein>
<dbReference type="PANTHER" id="PTHR48098">
    <property type="entry name" value="ENTEROCHELIN ESTERASE-RELATED"/>
    <property type="match status" value="1"/>
</dbReference>
<reference evidence="2" key="1">
    <citation type="journal article" date="2019" name="Int. J. Syst. Evol. Microbiol.">
        <title>The Global Catalogue of Microorganisms (GCM) 10K type strain sequencing project: providing services to taxonomists for standard genome sequencing and annotation.</title>
        <authorList>
            <consortium name="The Broad Institute Genomics Platform"/>
            <consortium name="The Broad Institute Genome Sequencing Center for Infectious Disease"/>
            <person name="Wu L."/>
            <person name="Ma J."/>
        </authorList>
    </citation>
    <scope>NUCLEOTIDE SEQUENCE [LARGE SCALE GENOMIC DNA]</scope>
    <source>
        <strain evidence="2">JCM 16259</strain>
    </source>
</reference>
<evidence type="ECO:0000313" key="2">
    <source>
        <dbReference type="Proteomes" id="UP001500730"/>
    </source>
</evidence>
<dbReference type="EMBL" id="BAAARE010000002">
    <property type="protein sequence ID" value="GAA2470976.1"/>
    <property type="molecule type" value="Genomic_DNA"/>
</dbReference>
<sequence>MATRVPYRPLPIDQTDVVYDHGPDSVRREGVPAGETVELRIDDSHVYPGTSRTVWVHVPAGYDPAEPATLMVFNDGWWYLDPEGDIRGAIVLDNLVHAGEIPVTIGVFVDPGIFADREDPDTRKNRNIEYDAFDDRYVGFLLDEVMPLVTARWAVSDDPDRWGICGGSSGGNGAFTAAWQRPDRFRRVVAFLSSFAQMPGGNPYPALLPTVPRKALRVFLQAGHRDLNWHEPQANWFAENLRTAAALAETGHDVRLVLGDGGHSANHGGVLLPDALRWVWSGAVDEGGAA</sequence>
<dbReference type="SUPFAM" id="SSF53474">
    <property type="entry name" value="alpha/beta-Hydrolases"/>
    <property type="match status" value="1"/>
</dbReference>
<evidence type="ECO:0008006" key="3">
    <source>
        <dbReference type="Google" id="ProtNLM"/>
    </source>
</evidence>
<dbReference type="PANTHER" id="PTHR48098:SF3">
    <property type="entry name" value="IRON(III) ENTEROBACTIN ESTERASE"/>
    <property type="match status" value="1"/>
</dbReference>
<dbReference type="InterPro" id="IPR000801">
    <property type="entry name" value="Esterase-like"/>
</dbReference>